<reference evidence="1 2" key="1">
    <citation type="submission" date="2019-05" db="EMBL/GenBank/DDBJ databases">
        <title>Emergence of the Ug99 lineage of the wheat stem rust pathogen through somatic hybridization.</title>
        <authorList>
            <person name="Li F."/>
            <person name="Upadhyaya N.M."/>
            <person name="Sperschneider J."/>
            <person name="Matny O."/>
            <person name="Nguyen-Phuc H."/>
            <person name="Mago R."/>
            <person name="Raley C."/>
            <person name="Miller M.E."/>
            <person name="Silverstein K.A.T."/>
            <person name="Henningsen E."/>
            <person name="Hirsch C.D."/>
            <person name="Visser B."/>
            <person name="Pretorius Z.A."/>
            <person name="Steffenson B.J."/>
            <person name="Schwessinger B."/>
            <person name="Dodds P.N."/>
            <person name="Figueroa M."/>
        </authorList>
    </citation>
    <scope>NUCLEOTIDE SEQUENCE [LARGE SCALE GENOMIC DNA]</scope>
    <source>
        <strain evidence="1">21-0</strain>
    </source>
</reference>
<dbReference type="AlphaFoldDB" id="A0A5B0LMT7"/>
<keyword evidence="2" id="KW-1185">Reference proteome</keyword>
<dbReference type="Proteomes" id="UP000324748">
    <property type="component" value="Unassembled WGS sequence"/>
</dbReference>
<proteinExistence type="predicted"/>
<dbReference type="EMBL" id="VSWC01000197">
    <property type="protein sequence ID" value="KAA1064928.1"/>
    <property type="molecule type" value="Genomic_DNA"/>
</dbReference>
<protein>
    <submittedName>
        <fullName evidence="1">Uncharacterized protein</fullName>
    </submittedName>
</protein>
<comment type="caution">
    <text evidence="1">The sequence shown here is derived from an EMBL/GenBank/DDBJ whole genome shotgun (WGS) entry which is preliminary data.</text>
</comment>
<organism evidence="1 2">
    <name type="scientific">Puccinia graminis f. sp. tritici</name>
    <dbReference type="NCBI Taxonomy" id="56615"/>
    <lineage>
        <taxon>Eukaryota</taxon>
        <taxon>Fungi</taxon>
        <taxon>Dikarya</taxon>
        <taxon>Basidiomycota</taxon>
        <taxon>Pucciniomycotina</taxon>
        <taxon>Pucciniomycetes</taxon>
        <taxon>Pucciniales</taxon>
        <taxon>Pucciniaceae</taxon>
        <taxon>Puccinia</taxon>
    </lineage>
</organism>
<sequence length="125" mass="13911">MSRTSNLEFVRDPNLNTHNSLPAWHLRRLEEDLGQSLSAVTLADASITTRLDSTRFSESQLAQDLVSRTSAPRNPIQDQKNCKVSISVVSLTHSNQFLIRSLSFSSSRLTLDSTKKSHSKNSPSL</sequence>
<evidence type="ECO:0000313" key="2">
    <source>
        <dbReference type="Proteomes" id="UP000324748"/>
    </source>
</evidence>
<gene>
    <name evidence="1" type="ORF">PGT21_019456</name>
</gene>
<evidence type="ECO:0000313" key="1">
    <source>
        <dbReference type="EMBL" id="KAA1064928.1"/>
    </source>
</evidence>
<name>A0A5B0LMT7_PUCGR</name>
<accession>A0A5B0LMT7</accession>